<evidence type="ECO:0000313" key="11">
    <source>
        <dbReference type="Proteomes" id="UP000535511"/>
    </source>
</evidence>
<comment type="catalytic activity">
    <reaction evidence="4 7">
        <text>uridine(38/39/40) in tRNA = pseudouridine(38/39/40) in tRNA</text>
        <dbReference type="Rhea" id="RHEA:22376"/>
        <dbReference type="Rhea" id="RHEA-COMP:10085"/>
        <dbReference type="Rhea" id="RHEA-COMP:10087"/>
        <dbReference type="ChEBI" id="CHEBI:65314"/>
        <dbReference type="ChEBI" id="CHEBI:65315"/>
        <dbReference type="EC" id="5.4.99.12"/>
    </reaction>
</comment>
<dbReference type="EC" id="5.4.99.12" evidence="4"/>
<dbReference type="GO" id="GO:0160147">
    <property type="term" value="F:tRNA pseudouridine(38-40) synthase activity"/>
    <property type="evidence" value="ECO:0007669"/>
    <property type="project" value="UniProtKB-EC"/>
</dbReference>
<dbReference type="FunFam" id="3.30.70.580:FF:000001">
    <property type="entry name" value="tRNA pseudouridine synthase A"/>
    <property type="match status" value="1"/>
</dbReference>
<evidence type="ECO:0000256" key="6">
    <source>
        <dbReference type="PIRSR" id="PIRSR001430-2"/>
    </source>
</evidence>
<keyword evidence="11" id="KW-1185">Reference proteome</keyword>
<dbReference type="PANTHER" id="PTHR11142:SF0">
    <property type="entry name" value="TRNA PSEUDOURIDINE SYNTHASE-LIKE 1"/>
    <property type="match status" value="1"/>
</dbReference>
<reference evidence="10 11" key="1">
    <citation type="submission" date="2020-07" db="EMBL/GenBank/DDBJ databases">
        <title>Sequencing the genomes of 1000 actinobacteria strains.</title>
        <authorList>
            <person name="Klenk H.-P."/>
        </authorList>
    </citation>
    <scope>NUCLEOTIDE SEQUENCE [LARGE SCALE GENOMIC DNA]</scope>
    <source>
        <strain evidence="10 11">DSM 21350</strain>
    </source>
</reference>
<comment type="caution">
    <text evidence="4">Lacks conserved residue(s) required for the propagation of feature annotation.</text>
</comment>
<dbReference type="Gene3D" id="3.30.70.580">
    <property type="entry name" value="Pseudouridine synthase I, catalytic domain, N-terminal subdomain"/>
    <property type="match status" value="1"/>
</dbReference>
<comment type="caution">
    <text evidence="10">The sequence shown here is derived from an EMBL/GenBank/DDBJ whole genome shotgun (WGS) entry which is preliminary data.</text>
</comment>
<evidence type="ECO:0000256" key="1">
    <source>
        <dbReference type="ARBA" id="ARBA00009375"/>
    </source>
</evidence>
<dbReference type="InterPro" id="IPR001406">
    <property type="entry name" value="PsdUridine_synth_TruA"/>
</dbReference>
<dbReference type="GO" id="GO:0031119">
    <property type="term" value="P:tRNA pseudouridine synthesis"/>
    <property type="evidence" value="ECO:0007669"/>
    <property type="project" value="UniProtKB-UniRule"/>
</dbReference>
<organism evidence="10 11">
    <name type="scientific">Nocardioides panaciterrulae</name>
    <dbReference type="NCBI Taxonomy" id="661492"/>
    <lineage>
        <taxon>Bacteria</taxon>
        <taxon>Bacillati</taxon>
        <taxon>Actinomycetota</taxon>
        <taxon>Actinomycetes</taxon>
        <taxon>Propionibacteriales</taxon>
        <taxon>Nocardioidaceae</taxon>
        <taxon>Nocardioides</taxon>
    </lineage>
</organism>
<keyword evidence="2 4" id="KW-0819">tRNA processing</keyword>
<dbReference type="InterPro" id="IPR020094">
    <property type="entry name" value="TruA/RsuA/RluB/E/F_N"/>
</dbReference>
<accession>A0A7Y9E4B4</accession>
<dbReference type="AlphaFoldDB" id="A0A7Y9E4B4"/>
<dbReference type="HAMAP" id="MF_00171">
    <property type="entry name" value="TruA"/>
    <property type="match status" value="1"/>
</dbReference>
<evidence type="ECO:0000259" key="9">
    <source>
        <dbReference type="Pfam" id="PF01416"/>
    </source>
</evidence>
<dbReference type="InterPro" id="IPR020103">
    <property type="entry name" value="PsdUridine_synth_cat_dom_sf"/>
</dbReference>
<feature type="region of interest" description="Disordered" evidence="8">
    <location>
        <begin position="266"/>
        <end position="285"/>
    </location>
</feature>
<dbReference type="InterPro" id="IPR020097">
    <property type="entry name" value="PsdUridine_synth_TruA_a/b_dom"/>
</dbReference>
<evidence type="ECO:0000256" key="7">
    <source>
        <dbReference type="RuleBase" id="RU003792"/>
    </source>
</evidence>
<dbReference type="PIRSF" id="PIRSF001430">
    <property type="entry name" value="tRNA_psdUrid_synth"/>
    <property type="match status" value="1"/>
</dbReference>
<feature type="domain" description="Pseudouridine synthase I TruA alpha/beta" evidence="9">
    <location>
        <begin position="155"/>
        <end position="257"/>
    </location>
</feature>
<dbReference type="Gene3D" id="3.30.70.660">
    <property type="entry name" value="Pseudouridine synthase I, catalytic domain, C-terminal subdomain"/>
    <property type="match status" value="1"/>
</dbReference>
<evidence type="ECO:0000256" key="5">
    <source>
        <dbReference type="PIRSR" id="PIRSR001430-1"/>
    </source>
</evidence>
<dbReference type="FunFam" id="3.30.70.660:FF:000003">
    <property type="entry name" value="tRNA pseudouridine synthase A"/>
    <property type="match status" value="1"/>
</dbReference>
<proteinExistence type="inferred from homology"/>
<evidence type="ECO:0000256" key="4">
    <source>
        <dbReference type="HAMAP-Rule" id="MF_00171"/>
    </source>
</evidence>
<evidence type="ECO:0000313" key="10">
    <source>
        <dbReference type="EMBL" id="NYD40727.1"/>
    </source>
</evidence>
<dbReference type="Proteomes" id="UP000535511">
    <property type="component" value="Unassembled WGS sequence"/>
</dbReference>
<dbReference type="GO" id="GO:0003723">
    <property type="term" value="F:RNA binding"/>
    <property type="evidence" value="ECO:0007669"/>
    <property type="project" value="InterPro"/>
</dbReference>
<dbReference type="InterPro" id="IPR020095">
    <property type="entry name" value="PsdUridine_synth_TruA_C"/>
</dbReference>
<dbReference type="Pfam" id="PF01416">
    <property type="entry name" value="PseudoU_synth_1"/>
    <property type="match status" value="2"/>
</dbReference>
<name>A0A7Y9E4B4_9ACTN</name>
<evidence type="ECO:0000256" key="2">
    <source>
        <dbReference type="ARBA" id="ARBA00022694"/>
    </source>
</evidence>
<dbReference type="CDD" id="cd02570">
    <property type="entry name" value="PseudoU_synth_EcTruA"/>
    <property type="match status" value="1"/>
</dbReference>
<evidence type="ECO:0000256" key="3">
    <source>
        <dbReference type="ARBA" id="ARBA00023235"/>
    </source>
</evidence>
<evidence type="ECO:0000256" key="8">
    <source>
        <dbReference type="SAM" id="MobiDB-lite"/>
    </source>
</evidence>
<keyword evidence="3 4" id="KW-0413">Isomerase</keyword>
<feature type="binding site" evidence="4 6">
    <location>
        <position position="121"/>
    </location>
    <ligand>
        <name>substrate</name>
    </ligand>
</feature>
<feature type="active site" description="Nucleophile" evidence="4 5">
    <location>
        <position position="52"/>
    </location>
</feature>
<dbReference type="SUPFAM" id="SSF55120">
    <property type="entry name" value="Pseudouridine synthase"/>
    <property type="match status" value="1"/>
</dbReference>
<dbReference type="EMBL" id="JACCBG010000001">
    <property type="protein sequence ID" value="NYD40727.1"/>
    <property type="molecule type" value="Genomic_DNA"/>
</dbReference>
<gene>
    <name evidence="4" type="primary">truA</name>
    <name evidence="10" type="ORF">BJZ21_000810</name>
</gene>
<protein>
    <recommendedName>
        <fullName evidence="4">tRNA pseudouridine synthase A</fullName>
        <ecNumber evidence="4">5.4.99.12</ecNumber>
    </recommendedName>
    <alternativeName>
        <fullName evidence="4">tRNA pseudouridine(38-40) synthase</fullName>
    </alternativeName>
    <alternativeName>
        <fullName evidence="4">tRNA pseudouridylate synthase I</fullName>
    </alternativeName>
    <alternativeName>
        <fullName evidence="4">tRNA-uridine isomerase I</fullName>
    </alternativeName>
</protein>
<comment type="similarity">
    <text evidence="1 4 7">Belongs to the tRNA pseudouridine synthase TruA family.</text>
</comment>
<comment type="function">
    <text evidence="4">Formation of pseudouridine at positions 38, 39 and 40 in the anticodon stem and loop of transfer RNAs.</text>
</comment>
<sequence length="285" mass="30813">MRIRIDLAYDGTDFHGWAAQPRLRTVQGEVEAALATALRVPEVSVVCAGRTDTGVHARGQVVHLDVAAEQLAASAGRSQDPPLTALLRRLNGILPPDVRARRAETVPEGFDARFSALWRRYAYRVADDAAVVDPLARRHVLAWSRPLDLSLMNAASADLVGHHDFASFCKRREGATTIRTLLGLDWSRDATGVAVATVRADAFCHSMVRALVGCLLAIGEGRRPVTWAGEQLSARERDPAVSVAHAHGLTLEEVAYPADEELAARADRTRARRTPVGAVEETGAP</sequence>
<dbReference type="RefSeq" id="WP_179662568.1">
    <property type="nucleotide sequence ID" value="NZ_JACCBG010000001.1"/>
</dbReference>
<comment type="subunit">
    <text evidence="4">Homodimer.</text>
</comment>
<feature type="domain" description="Pseudouridine synthase I TruA alpha/beta" evidence="9">
    <location>
        <begin position="8"/>
        <end position="114"/>
    </location>
</feature>
<dbReference type="NCBIfam" id="TIGR00071">
    <property type="entry name" value="hisT_truA"/>
    <property type="match status" value="1"/>
</dbReference>
<dbReference type="PANTHER" id="PTHR11142">
    <property type="entry name" value="PSEUDOURIDYLATE SYNTHASE"/>
    <property type="match status" value="1"/>
</dbReference>